<name>A0A2M8LCN3_9BACT</name>
<organism evidence="2 3">
    <name type="scientific">Candidatus Taylorbacteria bacterium CG10_big_fil_rev_8_21_14_0_10_41_48</name>
    <dbReference type="NCBI Taxonomy" id="1975024"/>
    <lineage>
        <taxon>Bacteria</taxon>
        <taxon>Candidatus Tayloriibacteriota</taxon>
    </lineage>
</organism>
<keyword evidence="1" id="KW-0472">Membrane</keyword>
<dbReference type="Proteomes" id="UP000228700">
    <property type="component" value="Unassembled WGS sequence"/>
</dbReference>
<accession>A0A2M8LCN3</accession>
<evidence type="ECO:0000313" key="3">
    <source>
        <dbReference type="Proteomes" id="UP000228700"/>
    </source>
</evidence>
<reference evidence="3" key="1">
    <citation type="submission" date="2017-09" db="EMBL/GenBank/DDBJ databases">
        <title>Depth-based differentiation of microbial function through sediment-hosted aquifers and enrichment of novel symbionts in the deep terrestrial subsurface.</title>
        <authorList>
            <person name="Probst A.J."/>
            <person name="Ladd B."/>
            <person name="Jarett J.K."/>
            <person name="Geller-Mcgrath D.E."/>
            <person name="Sieber C.M.K."/>
            <person name="Emerson J.B."/>
            <person name="Anantharaman K."/>
            <person name="Thomas B.C."/>
            <person name="Malmstrom R."/>
            <person name="Stieglmeier M."/>
            <person name="Klingl A."/>
            <person name="Woyke T."/>
            <person name="Ryan C.M."/>
            <person name="Banfield J.F."/>
        </authorList>
    </citation>
    <scope>NUCLEOTIDE SEQUENCE [LARGE SCALE GENOMIC DNA]</scope>
</reference>
<evidence type="ECO:0000256" key="1">
    <source>
        <dbReference type="SAM" id="Phobius"/>
    </source>
</evidence>
<protein>
    <submittedName>
        <fullName evidence="2">Uncharacterized protein</fullName>
    </submittedName>
</protein>
<keyword evidence="1" id="KW-0812">Transmembrane</keyword>
<proteinExistence type="predicted"/>
<gene>
    <name evidence="2" type="ORF">COV01_01315</name>
</gene>
<sequence>MRLFVVAVTFLSALFAPVWAFFLLAGFLAVRYPSWEVMLIAFFMDLVYLPIGGFFGIPFVITILVCILVWGLDPLRNQLVFK</sequence>
<evidence type="ECO:0000313" key="2">
    <source>
        <dbReference type="EMBL" id="PJE74385.1"/>
    </source>
</evidence>
<dbReference type="AlphaFoldDB" id="A0A2M8LCN3"/>
<feature type="transmembrane region" description="Helical" evidence="1">
    <location>
        <begin position="47"/>
        <end position="72"/>
    </location>
</feature>
<comment type="caution">
    <text evidence="2">The sequence shown here is derived from an EMBL/GenBank/DDBJ whole genome shotgun (WGS) entry which is preliminary data.</text>
</comment>
<keyword evidence="1" id="KW-1133">Transmembrane helix</keyword>
<dbReference type="EMBL" id="PFEQ01000004">
    <property type="protein sequence ID" value="PJE74385.1"/>
    <property type="molecule type" value="Genomic_DNA"/>
</dbReference>